<evidence type="ECO:0000259" key="10">
    <source>
        <dbReference type="PROSITE" id="PS50887"/>
    </source>
</evidence>
<feature type="domain" description="CHASE" evidence="8">
    <location>
        <begin position="279"/>
        <end position="495"/>
    </location>
</feature>
<proteinExistence type="predicted"/>
<dbReference type="Proteomes" id="UP001155587">
    <property type="component" value="Unassembled WGS sequence"/>
</dbReference>
<dbReference type="PANTHER" id="PTHR44757:SF2">
    <property type="entry name" value="BIOFILM ARCHITECTURE MAINTENANCE PROTEIN MBAA"/>
    <property type="match status" value="1"/>
</dbReference>
<dbReference type="PROSITE" id="PS50887">
    <property type="entry name" value="GGDEF"/>
    <property type="match status" value="1"/>
</dbReference>
<dbReference type="PANTHER" id="PTHR44757">
    <property type="entry name" value="DIGUANYLATE CYCLASE DGCP"/>
    <property type="match status" value="1"/>
</dbReference>
<comment type="cofactor">
    <cofactor evidence="1">
        <name>Mg(2+)</name>
        <dbReference type="ChEBI" id="CHEBI:18420"/>
    </cofactor>
</comment>
<dbReference type="Pfam" id="PF03924">
    <property type="entry name" value="CHASE"/>
    <property type="match status" value="1"/>
</dbReference>
<dbReference type="Gene3D" id="3.30.450.350">
    <property type="entry name" value="CHASE domain"/>
    <property type="match status" value="1"/>
</dbReference>
<evidence type="ECO:0000256" key="5">
    <source>
        <dbReference type="ARBA" id="ARBA00022989"/>
    </source>
</evidence>
<dbReference type="FunFam" id="3.30.70.270:FF:000001">
    <property type="entry name" value="Diguanylate cyclase domain protein"/>
    <property type="match status" value="1"/>
</dbReference>
<keyword evidence="3" id="KW-1003">Cell membrane</keyword>
<evidence type="ECO:0000256" key="7">
    <source>
        <dbReference type="SAM" id="Phobius"/>
    </source>
</evidence>
<dbReference type="PROSITE" id="PS50883">
    <property type="entry name" value="EAL"/>
    <property type="match status" value="1"/>
</dbReference>
<dbReference type="InterPro" id="IPR042240">
    <property type="entry name" value="CHASE_sf"/>
</dbReference>
<feature type="transmembrane region" description="Helical" evidence="7">
    <location>
        <begin position="63"/>
        <end position="92"/>
    </location>
</feature>
<feature type="transmembrane region" description="Helical" evidence="7">
    <location>
        <begin position="104"/>
        <end position="125"/>
    </location>
</feature>
<feature type="transmembrane region" description="Helical" evidence="7">
    <location>
        <begin position="31"/>
        <end position="51"/>
    </location>
</feature>
<dbReference type="Pfam" id="PF00563">
    <property type="entry name" value="EAL"/>
    <property type="match status" value="1"/>
</dbReference>
<dbReference type="SMART" id="SM00052">
    <property type="entry name" value="EAL"/>
    <property type="match status" value="1"/>
</dbReference>
<dbReference type="InterPro" id="IPR035919">
    <property type="entry name" value="EAL_sf"/>
</dbReference>
<evidence type="ECO:0000256" key="3">
    <source>
        <dbReference type="ARBA" id="ARBA00022475"/>
    </source>
</evidence>
<keyword evidence="4 7" id="KW-0812">Transmembrane</keyword>
<dbReference type="SMART" id="SM01079">
    <property type="entry name" value="CHASE"/>
    <property type="match status" value="1"/>
</dbReference>
<dbReference type="AlphaFoldDB" id="A0A9X3CK64"/>
<dbReference type="Pfam" id="PF00990">
    <property type="entry name" value="GGDEF"/>
    <property type="match status" value="1"/>
</dbReference>
<dbReference type="InterPro" id="IPR006189">
    <property type="entry name" value="CHASE_dom"/>
</dbReference>
<dbReference type="CDD" id="cd01949">
    <property type="entry name" value="GGDEF"/>
    <property type="match status" value="1"/>
</dbReference>
<evidence type="ECO:0000256" key="1">
    <source>
        <dbReference type="ARBA" id="ARBA00001946"/>
    </source>
</evidence>
<dbReference type="GO" id="GO:0005886">
    <property type="term" value="C:plasma membrane"/>
    <property type="evidence" value="ECO:0007669"/>
    <property type="project" value="UniProtKB-SubCell"/>
</dbReference>
<dbReference type="InterPro" id="IPR052155">
    <property type="entry name" value="Biofilm_reg_signaling"/>
</dbReference>
<feature type="domain" description="EAL" evidence="9">
    <location>
        <begin position="732"/>
        <end position="984"/>
    </location>
</feature>
<feature type="transmembrane region" description="Helical" evidence="7">
    <location>
        <begin position="181"/>
        <end position="202"/>
    </location>
</feature>
<dbReference type="InterPro" id="IPR007895">
    <property type="entry name" value="MASE1"/>
</dbReference>
<dbReference type="InterPro" id="IPR043128">
    <property type="entry name" value="Rev_trsase/Diguanyl_cyclase"/>
</dbReference>
<feature type="transmembrane region" description="Helical" evidence="7">
    <location>
        <begin position="214"/>
        <end position="232"/>
    </location>
</feature>
<gene>
    <name evidence="11" type="ORF">MD535_02095</name>
</gene>
<dbReference type="CDD" id="cd01948">
    <property type="entry name" value="EAL"/>
    <property type="match status" value="1"/>
</dbReference>
<dbReference type="GO" id="GO:0003824">
    <property type="term" value="F:catalytic activity"/>
    <property type="evidence" value="ECO:0007669"/>
    <property type="project" value="UniProtKB-ARBA"/>
</dbReference>
<dbReference type="Gene3D" id="3.30.70.270">
    <property type="match status" value="1"/>
</dbReference>
<dbReference type="RefSeq" id="WP_265673284.1">
    <property type="nucleotide sequence ID" value="NZ_JAKRRY010000002.1"/>
</dbReference>
<evidence type="ECO:0000256" key="6">
    <source>
        <dbReference type="ARBA" id="ARBA00023136"/>
    </source>
</evidence>
<keyword evidence="12" id="KW-1185">Reference proteome</keyword>
<dbReference type="InterPro" id="IPR001633">
    <property type="entry name" value="EAL_dom"/>
</dbReference>
<evidence type="ECO:0000256" key="2">
    <source>
        <dbReference type="ARBA" id="ARBA00004651"/>
    </source>
</evidence>
<name>A0A9X3CK64_9VIBR</name>
<dbReference type="SUPFAM" id="SSF55073">
    <property type="entry name" value="Nucleotide cyclase"/>
    <property type="match status" value="1"/>
</dbReference>
<evidence type="ECO:0000256" key="4">
    <source>
        <dbReference type="ARBA" id="ARBA00022692"/>
    </source>
</evidence>
<reference evidence="11" key="1">
    <citation type="submission" date="2022-02" db="EMBL/GenBank/DDBJ databases">
        <title>Vibrio sp. nov, a new bacterium isolated from seawater.</title>
        <authorList>
            <person name="Yuan Y."/>
        </authorList>
    </citation>
    <scope>NUCLEOTIDE SEQUENCE</scope>
    <source>
        <strain evidence="11">ZSDZ65</strain>
    </source>
</reference>
<evidence type="ECO:0000313" key="12">
    <source>
        <dbReference type="Proteomes" id="UP001155587"/>
    </source>
</evidence>
<evidence type="ECO:0000313" key="11">
    <source>
        <dbReference type="EMBL" id="MCW8344816.1"/>
    </source>
</evidence>
<dbReference type="InterPro" id="IPR029787">
    <property type="entry name" value="Nucleotide_cyclase"/>
</dbReference>
<keyword evidence="6 7" id="KW-0472">Membrane</keyword>
<accession>A0A9X3CK64</accession>
<dbReference type="Pfam" id="PF05231">
    <property type="entry name" value="MASE1"/>
    <property type="match status" value="1"/>
</dbReference>
<keyword evidence="5 7" id="KW-1133">Transmembrane helix</keyword>
<dbReference type="InterPro" id="IPR000160">
    <property type="entry name" value="GGDEF_dom"/>
</dbReference>
<comment type="subcellular location">
    <subcellularLocation>
        <location evidence="2">Cell membrane</location>
        <topology evidence="2">Multi-pass membrane protein</topology>
    </subcellularLocation>
</comment>
<sequence length="996" mass="111400">MNVDDNYIYNNKKTKLDSSTPLEHHAPRMGYAYVSLFGFYVLSAYLFSLLSPQSQIVSLWPPAGIALAGCLLWQARFIPVIIVGSVIFNLGIQLAEGLDHELMTLPLSIGIAVGSAIQAWVNYRLLTHFSINIIDAPNLRKVSQFIVLALLCCLIASSIGSILIDIPLLENAQSTYWTTMAIWWLGDFLGVIIVTPIVLVFLHSRCRFTQTLAHYKALIYPLLLVLIALVIIQKYTDKSIQNDSINELKIHSELIEKDLNHQVENYLHSLALLARQLSGNSDITRDEFQRLALPLIHQMRGIKAFSWNPIIEQHQVEGLKAEVNKQVTGTFEIKGKPLYPEDPFVVVKWIEPFVSNEKAFGFNVFSNAARREAMIKAQNQNAPIATDIIQLVQLNKKESGFLIFSPINQGPSLSNERLTRAFNLSGFAVGVFVVGDIVTASLDNTSTHFMSVKILDMDANDDVIYHSSPSGNTTTSSAIEFSFIQHVATRNWKVILSVSPNVLALLQTHDSVTFLVYKSAFGALSVLLIITLFSNHRVLSNQVKQRTKELEASRDQLKTFAFNDSLTGLPNRRMFIDQTTHALTLAERADKIVAILFLDLNRFKHVNDSFGHDFGDQLLTQVAHNFAGNLRSSDTLARFGGDEFTILLENLTSVDQAITISKKLIHGLRTPIIINNESLIISTSIGIATYPKDGDNVHDLIRAADTAMYKAKETSSGFFCYANILRKQARAKLFIESELPQALENNQLELYFQPMIELASGQHIGCECLLRWNHPVYGVIPPDSFMPIAELSGEIIPIGAWVIEEACKTIKEWQDQGIYHQKVSVNVSVVQLMSGRLIQDVTRPIQQYGIAAELLELEVTESVLMKNIHHAITRITELKKIGVKIAIDDYGTGYSSLSYLKQLPVDSLKIDRIFIDQLNADNMTIVTSTLQMANELGLKVIAEGIQTDEQMRILVKYGCLWGQGFLFSRPLPSNRYIAFCLLDNDRSAGHLSLRNI</sequence>
<dbReference type="PROSITE" id="PS50839">
    <property type="entry name" value="CHASE"/>
    <property type="match status" value="1"/>
</dbReference>
<dbReference type="SMART" id="SM00267">
    <property type="entry name" value="GGDEF"/>
    <property type="match status" value="1"/>
</dbReference>
<dbReference type="NCBIfam" id="TIGR00254">
    <property type="entry name" value="GGDEF"/>
    <property type="match status" value="1"/>
</dbReference>
<organism evidence="11 12">
    <name type="scientific">Vibrio qingdaonensis</name>
    <dbReference type="NCBI Taxonomy" id="2829491"/>
    <lineage>
        <taxon>Bacteria</taxon>
        <taxon>Pseudomonadati</taxon>
        <taxon>Pseudomonadota</taxon>
        <taxon>Gammaproteobacteria</taxon>
        <taxon>Vibrionales</taxon>
        <taxon>Vibrionaceae</taxon>
        <taxon>Vibrio</taxon>
    </lineage>
</organism>
<dbReference type="Gene3D" id="3.20.20.450">
    <property type="entry name" value="EAL domain"/>
    <property type="match status" value="1"/>
</dbReference>
<dbReference type="EMBL" id="JAKRRY010000002">
    <property type="protein sequence ID" value="MCW8344816.1"/>
    <property type="molecule type" value="Genomic_DNA"/>
</dbReference>
<evidence type="ECO:0000259" key="8">
    <source>
        <dbReference type="PROSITE" id="PS50839"/>
    </source>
</evidence>
<evidence type="ECO:0000259" key="9">
    <source>
        <dbReference type="PROSITE" id="PS50883"/>
    </source>
</evidence>
<feature type="domain" description="GGDEF" evidence="10">
    <location>
        <begin position="591"/>
        <end position="724"/>
    </location>
</feature>
<comment type="caution">
    <text evidence="11">The sequence shown here is derived from an EMBL/GenBank/DDBJ whole genome shotgun (WGS) entry which is preliminary data.</text>
</comment>
<protein>
    <submittedName>
        <fullName evidence="11">EAL domain-containing protein</fullName>
    </submittedName>
</protein>
<dbReference type="GO" id="GO:0007165">
    <property type="term" value="P:signal transduction"/>
    <property type="evidence" value="ECO:0007669"/>
    <property type="project" value="UniProtKB-ARBA"/>
</dbReference>
<feature type="transmembrane region" description="Helical" evidence="7">
    <location>
        <begin position="145"/>
        <end position="169"/>
    </location>
</feature>
<dbReference type="SUPFAM" id="SSF141868">
    <property type="entry name" value="EAL domain-like"/>
    <property type="match status" value="1"/>
</dbReference>